<dbReference type="InterPro" id="IPR003594">
    <property type="entry name" value="HATPase_dom"/>
</dbReference>
<evidence type="ECO:0000256" key="8">
    <source>
        <dbReference type="SAM" id="Phobius"/>
    </source>
</evidence>
<sequence length="661" mass="73320">MTRQRKVWWAIVMAIALAAAWLAASVTSEADQAWTLKAAPPHLVVETPQQAAALYQAGGFQAITGDSVNRYQAGDLWLAVELPASVAQSPGSVLSVRPATLKRVELYRLTQSGHALLLGAAGLDVPRTQWPMVARGPTFVLDKQAQDSATVLVKVSARQFALAMVEVETAAQHHLAVEHEVFLLGGVLSLAVVTLVASLLAWRVAADSEFLLWAGQAFSSMCYIAYSHGLIVAYLPAMPYKVHAYVFWATVSVMIWTISAFGARALDFKALHPQLPRVIHALALSAAPLAFLSVWQGWDTAMVRLTQAGLIVLFTVGVLWQIWRGQQMARRYGVVALLLALSGIPFVLLQVGMVPVTHLTWNAWQYALAACDLILLRELIGRFLQQRREALNEQIHLQSLLRDEKAQLEQRVVERTAALVQANEELERAELQQRELLSMASHEFRSPAAAIQTTLEALEYLREPIPSVMQDRLDHLQAAARRLTFLANRLIEHDRWRERSLQVHVERLDLRAWLIDVLGDYPDGLPLSLDLPSEPVWARVDPVLMRIACQNLIDNALNQAPKGQAQVRVQLRADSARYWVRVSDNGPGVPDEFKLRVFDRFFSQKASLRNGLGLSIVRTVAQLHGGDVQVTDAQPHGACFTITLPLKEGEDQSTNTMSLTQ</sequence>
<evidence type="ECO:0000313" key="12">
    <source>
        <dbReference type="Proteomes" id="UP000672097"/>
    </source>
</evidence>
<evidence type="ECO:0000313" key="11">
    <source>
        <dbReference type="EMBL" id="MBQ0934552.1"/>
    </source>
</evidence>
<feature type="transmembrane region" description="Helical" evidence="8">
    <location>
        <begin position="245"/>
        <end position="266"/>
    </location>
</feature>
<feature type="transmembrane region" description="Helical" evidence="8">
    <location>
        <begin position="181"/>
        <end position="203"/>
    </location>
</feature>
<dbReference type="Pfam" id="PF07695">
    <property type="entry name" value="7TMR-DISM_7TM"/>
    <property type="match status" value="1"/>
</dbReference>
<keyword evidence="12" id="KW-1185">Reference proteome</keyword>
<dbReference type="Pfam" id="PF00512">
    <property type="entry name" value="HisKA"/>
    <property type="match status" value="1"/>
</dbReference>
<dbReference type="Gene3D" id="2.60.40.2380">
    <property type="match status" value="1"/>
</dbReference>
<dbReference type="RefSeq" id="WP_210806503.1">
    <property type="nucleotide sequence ID" value="NZ_JAGQDG010000001.1"/>
</dbReference>
<keyword evidence="4" id="KW-0808">Transferase</keyword>
<dbReference type="PANTHER" id="PTHR43711">
    <property type="entry name" value="TWO-COMPONENT HISTIDINE KINASE"/>
    <property type="match status" value="1"/>
</dbReference>
<name>A0ABS5DTU4_9BURK</name>
<dbReference type="EC" id="2.7.13.3" evidence="2"/>
<dbReference type="PROSITE" id="PS50109">
    <property type="entry name" value="HIS_KIN"/>
    <property type="match status" value="1"/>
</dbReference>
<feature type="transmembrane region" description="Helical" evidence="8">
    <location>
        <begin position="301"/>
        <end position="320"/>
    </location>
</feature>
<dbReference type="CDD" id="cd00075">
    <property type="entry name" value="HATPase"/>
    <property type="match status" value="1"/>
</dbReference>
<comment type="catalytic activity">
    <reaction evidence="1">
        <text>ATP + protein L-histidine = ADP + protein N-phospho-L-histidine.</text>
        <dbReference type="EC" id="2.7.13.3"/>
    </reaction>
</comment>
<evidence type="ECO:0000256" key="3">
    <source>
        <dbReference type="ARBA" id="ARBA00022553"/>
    </source>
</evidence>
<evidence type="ECO:0000256" key="9">
    <source>
        <dbReference type="SAM" id="SignalP"/>
    </source>
</evidence>
<organism evidence="11 12">
    <name type="scientific">Ideonella paludis</name>
    <dbReference type="NCBI Taxonomy" id="1233411"/>
    <lineage>
        <taxon>Bacteria</taxon>
        <taxon>Pseudomonadati</taxon>
        <taxon>Pseudomonadota</taxon>
        <taxon>Betaproteobacteria</taxon>
        <taxon>Burkholderiales</taxon>
        <taxon>Sphaerotilaceae</taxon>
        <taxon>Ideonella</taxon>
    </lineage>
</organism>
<evidence type="ECO:0000256" key="4">
    <source>
        <dbReference type="ARBA" id="ARBA00022679"/>
    </source>
</evidence>
<dbReference type="CDD" id="cd00082">
    <property type="entry name" value="HisKA"/>
    <property type="match status" value="1"/>
</dbReference>
<evidence type="ECO:0000256" key="1">
    <source>
        <dbReference type="ARBA" id="ARBA00000085"/>
    </source>
</evidence>
<evidence type="ECO:0000256" key="5">
    <source>
        <dbReference type="ARBA" id="ARBA00022777"/>
    </source>
</evidence>
<dbReference type="InterPro" id="IPR005467">
    <property type="entry name" value="His_kinase_dom"/>
</dbReference>
<dbReference type="SUPFAM" id="SSF47384">
    <property type="entry name" value="Homodimeric domain of signal transducing histidine kinase"/>
    <property type="match status" value="1"/>
</dbReference>
<dbReference type="Gene3D" id="3.30.565.10">
    <property type="entry name" value="Histidine kinase-like ATPase, C-terminal domain"/>
    <property type="match status" value="1"/>
</dbReference>
<dbReference type="InterPro" id="IPR011623">
    <property type="entry name" value="7TMR_DISM_rcpt_extracell_dom1"/>
</dbReference>
<dbReference type="Proteomes" id="UP000672097">
    <property type="component" value="Unassembled WGS sequence"/>
</dbReference>
<feature type="transmembrane region" description="Helical" evidence="8">
    <location>
        <begin position="278"/>
        <end position="295"/>
    </location>
</feature>
<accession>A0ABS5DTU4</accession>
<keyword evidence="8" id="KW-0472">Membrane</keyword>
<dbReference type="Gene3D" id="1.10.287.130">
    <property type="match status" value="1"/>
</dbReference>
<keyword evidence="8" id="KW-0812">Transmembrane</keyword>
<feature type="coiled-coil region" evidence="7">
    <location>
        <begin position="405"/>
        <end position="439"/>
    </location>
</feature>
<proteinExistence type="predicted"/>
<dbReference type="InterPro" id="IPR036097">
    <property type="entry name" value="HisK_dim/P_sf"/>
</dbReference>
<dbReference type="SUPFAM" id="SSF55874">
    <property type="entry name" value="ATPase domain of HSP90 chaperone/DNA topoisomerase II/histidine kinase"/>
    <property type="match status" value="1"/>
</dbReference>
<keyword evidence="6" id="KW-0902">Two-component regulatory system</keyword>
<feature type="signal peptide" evidence="9">
    <location>
        <begin position="1"/>
        <end position="23"/>
    </location>
</feature>
<dbReference type="InterPro" id="IPR050736">
    <property type="entry name" value="Sensor_HK_Regulatory"/>
</dbReference>
<keyword evidence="9" id="KW-0732">Signal</keyword>
<feature type="domain" description="Histidine kinase" evidence="10">
    <location>
        <begin position="439"/>
        <end position="648"/>
    </location>
</feature>
<protein>
    <recommendedName>
        <fullName evidence="2">histidine kinase</fullName>
        <ecNumber evidence="2">2.7.13.3</ecNumber>
    </recommendedName>
</protein>
<dbReference type="SMART" id="SM00387">
    <property type="entry name" value="HATPase_c"/>
    <property type="match status" value="1"/>
</dbReference>
<comment type="caution">
    <text evidence="11">The sequence shown here is derived from an EMBL/GenBank/DDBJ whole genome shotgun (WGS) entry which is preliminary data.</text>
</comment>
<dbReference type="InterPro" id="IPR011622">
    <property type="entry name" value="7TMR_DISM_rcpt_extracell_dom2"/>
</dbReference>
<feature type="transmembrane region" description="Helical" evidence="8">
    <location>
        <begin position="210"/>
        <end position="233"/>
    </location>
</feature>
<gene>
    <name evidence="11" type="ORF">KAK11_04350</name>
</gene>
<feature type="transmembrane region" description="Helical" evidence="8">
    <location>
        <begin position="332"/>
        <end position="351"/>
    </location>
</feature>
<dbReference type="PRINTS" id="PR00344">
    <property type="entry name" value="BCTRLSENSOR"/>
</dbReference>
<keyword evidence="7" id="KW-0175">Coiled coil</keyword>
<keyword evidence="8" id="KW-1133">Transmembrane helix</keyword>
<dbReference type="InterPro" id="IPR003661">
    <property type="entry name" value="HisK_dim/P_dom"/>
</dbReference>
<dbReference type="EMBL" id="JAGQDG010000001">
    <property type="protein sequence ID" value="MBQ0934552.1"/>
    <property type="molecule type" value="Genomic_DNA"/>
</dbReference>
<dbReference type="Pfam" id="PF07696">
    <property type="entry name" value="7TMR-DISMED2"/>
    <property type="match status" value="1"/>
</dbReference>
<reference evidence="11 12" key="1">
    <citation type="submission" date="2021-04" db="EMBL/GenBank/DDBJ databases">
        <title>The genome sequence of type strain Ideonella paludis KCTC 32238.</title>
        <authorList>
            <person name="Liu Y."/>
        </authorList>
    </citation>
    <scope>NUCLEOTIDE SEQUENCE [LARGE SCALE GENOMIC DNA]</scope>
    <source>
        <strain evidence="11 12">KCTC 32238</strain>
    </source>
</reference>
<evidence type="ECO:0000256" key="6">
    <source>
        <dbReference type="ARBA" id="ARBA00023012"/>
    </source>
</evidence>
<keyword evidence="3" id="KW-0597">Phosphoprotein</keyword>
<dbReference type="InterPro" id="IPR004358">
    <property type="entry name" value="Sig_transdc_His_kin-like_C"/>
</dbReference>
<dbReference type="InterPro" id="IPR036890">
    <property type="entry name" value="HATPase_C_sf"/>
</dbReference>
<dbReference type="Pfam" id="PF02518">
    <property type="entry name" value="HATPase_c"/>
    <property type="match status" value="1"/>
</dbReference>
<evidence type="ECO:0000259" key="10">
    <source>
        <dbReference type="PROSITE" id="PS50109"/>
    </source>
</evidence>
<evidence type="ECO:0000256" key="7">
    <source>
        <dbReference type="SAM" id="Coils"/>
    </source>
</evidence>
<dbReference type="PANTHER" id="PTHR43711:SF1">
    <property type="entry name" value="HISTIDINE KINASE 1"/>
    <property type="match status" value="1"/>
</dbReference>
<feature type="chain" id="PRO_5046464777" description="histidine kinase" evidence="9">
    <location>
        <begin position="24"/>
        <end position="661"/>
    </location>
</feature>
<evidence type="ECO:0000256" key="2">
    <source>
        <dbReference type="ARBA" id="ARBA00012438"/>
    </source>
</evidence>
<keyword evidence="5" id="KW-0418">Kinase</keyword>